<organism evidence="1 2">
    <name type="scientific">Lentzea aerocolonigenes</name>
    <name type="common">Lechevalieria aerocolonigenes</name>
    <name type="synonym">Saccharothrix aerocolonigenes</name>
    <dbReference type="NCBI Taxonomy" id="68170"/>
    <lineage>
        <taxon>Bacteria</taxon>
        <taxon>Bacillati</taxon>
        <taxon>Actinomycetota</taxon>
        <taxon>Actinomycetes</taxon>
        <taxon>Pseudonocardiales</taxon>
        <taxon>Pseudonocardiaceae</taxon>
        <taxon>Lentzea</taxon>
    </lineage>
</organism>
<evidence type="ECO:0000313" key="2">
    <source>
        <dbReference type="Proteomes" id="UP000033393"/>
    </source>
</evidence>
<sequence>MIRRVSVAPAPVRHLRALIRDDANVRRGLRDAESALYDHDTTDRLRELLDSLLETIYSLAQNNELWERLEDAAERPITREELDELNCLVWTALPVLLEAFGYRCPPPPPASKLVDDTQVSLGAALTAGDDRRELVRQARWYFLTFTMRVRKQVDFAPLGIRSAVVRQASREASSVAGTLVPIIAGGAAEVVTEAGLTAVGLPAPVAKVAGKVSEHGIKLAAEALIGWMKRRQPEPSSPEPPQAVNPVRVHLGAIATEHGRLTSIVDVAMDPGSYGESQRDVAAYRAAARDLGRHVRRLRELIVDGGLDHPSVMDALADLDEAFVLVFDAASRFRRCPAMAADGVVQLQVAFDRTLAEVHRAEEGGRDQVGL</sequence>
<comment type="caution">
    <text evidence="1">The sequence shown here is derived from an EMBL/GenBank/DDBJ whole genome shotgun (WGS) entry which is preliminary data.</text>
</comment>
<dbReference type="EMBL" id="JYJG01000285">
    <property type="protein sequence ID" value="KJK43562.1"/>
    <property type="molecule type" value="Genomic_DNA"/>
</dbReference>
<accession>A0A0F0GNN4</accession>
<reference evidence="1 2" key="1">
    <citation type="submission" date="2015-02" db="EMBL/GenBank/DDBJ databases">
        <authorList>
            <person name="Ju K.-S."/>
            <person name="Doroghazi J.R."/>
            <person name="Metcalf W."/>
        </authorList>
    </citation>
    <scope>NUCLEOTIDE SEQUENCE [LARGE SCALE GENOMIC DNA]</scope>
    <source>
        <strain evidence="1 2">NRRL B-16140</strain>
    </source>
</reference>
<protein>
    <submittedName>
        <fullName evidence="1">Uncharacterized protein</fullName>
    </submittedName>
</protein>
<keyword evidence="2" id="KW-1185">Reference proteome</keyword>
<proteinExistence type="predicted"/>
<dbReference type="AlphaFoldDB" id="A0A0F0GNN4"/>
<gene>
    <name evidence="1" type="ORF">UK23_32775</name>
</gene>
<dbReference type="Proteomes" id="UP000033393">
    <property type="component" value="Unassembled WGS sequence"/>
</dbReference>
<evidence type="ECO:0000313" key="1">
    <source>
        <dbReference type="EMBL" id="KJK43562.1"/>
    </source>
</evidence>
<dbReference type="PATRIC" id="fig|68170.10.peg.8535"/>
<name>A0A0F0GNN4_LENAE</name>